<accession>A0ABN8LNQ1</accession>
<evidence type="ECO:0000313" key="5">
    <source>
        <dbReference type="EMBL" id="CAH3018849.1"/>
    </source>
</evidence>
<feature type="compositionally biased region" description="Polar residues" evidence="2">
    <location>
        <begin position="174"/>
        <end position="197"/>
    </location>
</feature>
<sequence>QLAAASNDCPPLQYYNGASCAPCSTCPRGFGVKTQCSALKDTECQECWPGYDYSGTNDMTPCIKCINDRSNCPDENFKVIRKCTIYSPTLCSGCDEGNYFDNSTGLDGGCVECSKCAIDEVETQKCSTAHDRKCEKKPSTTSEIWAPSIIRQSMITMQNIQNIRSLGAPNIHTTDLSASGTAGQTEITKTASVPSSKNIDRIDWTQASTTERPDPEERTSGSKTLVWGLLSGFLVLLAAGVAIAILLRWIRRRRNRRRRRRKKNEDSNGSAHQSTPLMQQHGLDTLISNIKTADRKFITMHLNEKDTHGYHYWKFVADHVGLKEEKKNWEQSDNPAEKFLQAFSVKEHSTIGKLIEACGEEAGLTLLVSELKKKISAANQSGSVENLAPNGSTWV</sequence>
<dbReference type="InterPro" id="IPR052302">
    <property type="entry name" value="Neurotrophin_rcpt-DD"/>
</dbReference>
<evidence type="ECO:0000259" key="4">
    <source>
        <dbReference type="PROSITE" id="PS50050"/>
    </source>
</evidence>
<protein>
    <recommendedName>
        <fullName evidence="4">TNFR-Cys domain-containing protein</fullName>
    </recommendedName>
</protein>
<keyword evidence="6" id="KW-1185">Reference proteome</keyword>
<feature type="domain" description="TNFR-Cys" evidence="4">
    <location>
        <begin position="8"/>
        <end position="44"/>
    </location>
</feature>
<name>A0ABN8LNQ1_9CNID</name>
<dbReference type="EMBL" id="CALNXI010000098">
    <property type="protein sequence ID" value="CAH3018849.1"/>
    <property type="molecule type" value="Genomic_DNA"/>
</dbReference>
<evidence type="ECO:0000256" key="2">
    <source>
        <dbReference type="SAM" id="MobiDB-lite"/>
    </source>
</evidence>
<dbReference type="PANTHER" id="PTHR46605:SF2">
    <property type="entry name" value="TNFR-CYS DOMAIN-CONTAINING PROTEIN"/>
    <property type="match status" value="1"/>
</dbReference>
<feature type="disulfide bond" evidence="1">
    <location>
        <begin position="23"/>
        <end position="36"/>
    </location>
</feature>
<feature type="repeat" description="TNFR-Cys" evidence="1">
    <location>
        <begin position="8"/>
        <end position="44"/>
    </location>
</feature>
<comment type="caution">
    <text evidence="1">Lacks conserved residue(s) required for the propagation of feature annotation.</text>
</comment>
<evidence type="ECO:0000256" key="3">
    <source>
        <dbReference type="SAM" id="Phobius"/>
    </source>
</evidence>
<dbReference type="PANTHER" id="PTHR46605">
    <property type="entry name" value="TUMOR NECROSIS FACTOR RECEPTOR"/>
    <property type="match status" value="1"/>
</dbReference>
<dbReference type="InterPro" id="IPR011029">
    <property type="entry name" value="DEATH-like_dom_sf"/>
</dbReference>
<feature type="region of interest" description="Disordered" evidence="2">
    <location>
        <begin position="174"/>
        <end position="221"/>
    </location>
</feature>
<organism evidence="5 6">
    <name type="scientific">Porites evermanni</name>
    <dbReference type="NCBI Taxonomy" id="104178"/>
    <lineage>
        <taxon>Eukaryota</taxon>
        <taxon>Metazoa</taxon>
        <taxon>Cnidaria</taxon>
        <taxon>Anthozoa</taxon>
        <taxon>Hexacorallia</taxon>
        <taxon>Scleractinia</taxon>
        <taxon>Fungiina</taxon>
        <taxon>Poritidae</taxon>
        <taxon>Porites</taxon>
    </lineage>
</organism>
<keyword evidence="3" id="KW-1133">Transmembrane helix</keyword>
<feature type="disulfide bond" evidence="1">
    <location>
        <begin position="26"/>
        <end position="44"/>
    </location>
</feature>
<dbReference type="Pfam" id="PF00020">
    <property type="entry name" value="TNFR_c6"/>
    <property type="match status" value="2"/>
</dbReference>
<feature type="transmembrane region" description="Helical" evidence="3">
    <location>
        <begin position="225"/>
        <end position="250"/>
    </location>
</feature>
<feature type="repeat" description="TNFR-Cys" evidence="1">
    <location>
        <begin position="93"/>
        <end position="134"/>
    </location>
</feature>
<dbReference type="SUPFAM" id="SSF57586">
    <property type="entry name" value="TNF receptor-like"/>
    <property type="match status" value="1"/>
</dbReference>
<gene>
    <name evidence="5" type="ORF">PEVE_00045049</name>
</gene>
<proteinExistence type="predicted"/>
<feature type="compositionally biased region" description="Polar residues" evidence="2">
    <location>
        <begin position="267"/>
        <end position="278"/>
    </location>
</feature>
<dbReference type="Gene3D" id="2.10.50.10">
    <property type="entry name" value="Tumor Necrosis Factor Receptor, subunit A, domain 2"/>
    <property type="match status" value="2"/>
</dbReference>
<keyword evidence="3" id="KW-0812">Transmembrane</keyword>
<feature type="region of interest" description="Disordered" evidence="2">
    <location>
        <begin position="256"/>
        <end position="278"/>
    </location>
</feature>
<feature type="disulfide bond" evidence="1">
    <location>
        <begin position="116"/>
        <end position="134"/>
    </location>
</feature>
<dbReference type="Gene3D" id="1.10.533.10">
    <property type="entry name" value="Death Domain, Fas"/>
    <property type="match status" value="1"/>
</dbReference>
<dbReference type="PROSITE" id="PS00652">
    <property type="entry name" value="TNFR_NGFR_1"/>
    <property type="match status" value="2"/>
</dbReference>
<evidence type="ECO:0000256" key="1">
    <source>
        <dbReference type="PROSITE-ProRule" id="PRU00206"/>
    </source>
</evidence>
<dbReference type="InterPro" id="IPR001368">
    <property type="entry name" value="TNFR/NGFR_Cys_rich_reg"/>
</dbReference>
<comment type="caution">
    <text evidence="5">The sequence shown here is derived from an EMBL/GenBank/DDBJ whole genome shotgun (WGS) entry which is preliminary data.</text>
</comment>
<feature type="compositionally biased region" description="Basic and acidic residues" evidence="2">
    <location>
        <begin position="211"/>
        <end position="220"/>
    </location>
</feature>
<evidence type="ECO:0000313" key="6">
    <source>
        <dbReference type="Proteomes" id="UP001159427"/>
    </source>
</evidence>
<dbReference type="SMART" id="SM00208">
    <property type="entry name" value="TNFR"/>
    <property type="match status" value="3"/>
</dbReference>
<feature type="disulfide bond" evidence="1">
    <location>
        <begin position="113"/>
        <end position="126"/>
    </location>
</feature>
<dbReference type="PROSITE" id="PS50050">
    <property type="entry name" value="TNFR_NGFR_2"/>
    <property type="match status" value="2"/>
</dbReference>
<feature type="non-terminal residue" evidence="5">
    <location>
        <position position="1"/>
    </location>
</feature>
<feature type="domain" description="TNFR-Cys" evidence="4">
    <location>
        <begin position="93"/>
        <end position="134"/>
    </location>
</feature>
<keyword evidence="3" id="KW-0472">Membrane</keyword>
<dbReference type="Proteomes" id="UP001159427">
    <property type="component" value="Unassembled WGS sequence"/>
</dbReference>
<keyword evidence="1" id="KW-1015">Disulfide bond</keyword>
<reference evidence="5 6" key="1">
    <citation type="submission" date="2022-05" db="EMBL/GenBank/DDBJ databases">
        <authorList>
            <consortium name="Genoscope - CEA"/>
            <person name="William W."/>
        </authorList>
    </citation>
    <scope>NUCLEOTIDE SEQUENCE [LARGE SCALE GENOMIC DNA]</scope>
</reference>